<evidence type="ECO:0000256" key="1">
    <source>
        <dbReference type="SAM" id="MobiDB-lite"/>
    </source>
</evidence>
<feature type="transmembrane region" description="Helical" evidence="2">
    <location>
        <begin position="52"/>
        <end position="68"/>
    </location>
</feature>
<feature type="non-terminal residue" evidence="3">
    <location>
        <position position="1"/>
    </location>
</feature>
<keyword evidence="2" id="KW-0472">Membrane</keyword>
<evidence type="ECO:0000313" key="4">
    <source>
        <dbReference type="Proteomes" id="UP001529510"/>
    </source>
</evidence>
<proteinExistence type="predicted"/>
<dbReference type="EMBL" id="JAMKFB020000021">
    <property type="protein sequence ID" value="KAL0161840.1"/>
    <property type="molecule type" value="Genomic_DNA"/>
</dbReference>
<accession>A0ABD0NIQ0</accession>
<reference evidence="3 4" key="1">
    <citation type="submission" date="2024-05" db="EMBL/GenBank/DDBJ databases">
        <title>Genome sequencing and assembly of Indian major carp, Cirrhinus mrigala (Hamilton, 1822).</title>
        <authorList>
            <person name="Mohindra V."/>
            <person name="Chowdhury L.M."/>
            <person name="Lal K."/>
            <person name="Jena J.K."/>
        </authorList>
    </citation>
    <scope>NUCLEOTIDE SEQUENCE [LARGE SCALE GENOMIC DNA]</scope>
    <source>
        <strain evidence="3">CM1030</strain>
        <tissue evidence="3">Blood</tissue>
    </source>
</reference>
<dbReference type="AlphaFoldDB" id="A0ABD0NIQ0"/>
<feature type="region of interest" description="Disordered" evidence="1">
    <location>
        <begin position="1"/>
        <end position="25"/>
    </location>
</feature>
<evidence type="ECO:0000313" key="3">
    <source>
        <dbReference type="EMBL" id="KAL0161840.1"/>
    </source>
</evidence>
<keyword evidence="2" id="KW-1133">Transmembrane helix</keyword>
<keyword evidence="2" id="KW-0812">Transmembrane</keyword>
<comment type="caution">
    <text evidence="3">The sequence shown here is derived from an EMBL/GenBank/DDBJ whole genome shotgun (WGS) entry which is preliminary data.</text>
</comment>
<keyword evidence="4" id="KW-1185">Reference proteome</keyword>
<gene>
    <name evidence="3" type="ORF">M9458_041236</name>
</gene>
<evidence type="ECO:0000256" key="2">
    <source>
        <dbReference type="SAM" id="Phobius"/>
    </source>
</evidence>
<organism evidence="3 4">
    <name type="scientific">Cirrhinus mrigala</name>
    <name type="common">Mrigala</name>
    <dbReference type="NCBI Taxonomy" id="683832"/>
    <lineage>
        <taxon>Eukaryota</taxon>
        <taxon>Metazoa</taxon>
        <taxon>Chordata</taxon>
        <taxon>Craniata</taxon>
        <taxon>Vertebrata</taxon>
        <taxon>Euteleostomi</taxon>
        <taxon>Actinopterygii</taxon>
        <taxon>Neopterygii</taxon>
        <taxon>Teleostei</taxon>
        <taxon>Ostariophysi</taxon>
        <taxon>Cypriniformes</taxon>
        <taxon>Cyprinidae</taxon>
        <taxon>Labeoninae</taxon>
        <taxon>Labeonini</taxon>
        <taxon>Cirrhinus</taxon>
    </lineage>
</organism>
<name>A0ABD0NIQ0_CIRMR</name>
<sequence length="70" mass="7465">VSQESRYTEEGQADANKDLEGLSEGEEGIIDTGTKITVGAVLTTKQLVVRRGLAVFFMLLILAGGIVLNE</sequence>
<feature type="non-terminal residue" evidence="3">
    <location>
        <position position="70"/>
    </location>
</feature>
<dbReference type="Proteomes" id="UP001529510">
    <property type="component" value="Unassembled WGS sequence"/>
</dbReference>
<protein>
    <submittedName>
        <fullName evidence="3">Uncharacterized protein</fullName>
    </submittedName>
</protein>